<organism evidence="2 3">
    <name type="scientific">Pseudocercospora eumusae</name>
    <dbReference type="NCBI Taxonomy" id="321146"/>
    <lineage>
        <taxon>Eukaryota</taxon>
        <taxon>Fungi</taxon>
        <taxon>Dikarya</taxon>
        <taxon>Ascomycota</taxon>
        <taxon>Pezizomycotina</taxon>
        <taxon>Dothideomycetes</taxon>
        <taxon>Dothideomycetidae</taxon>
        <taxon>Mycosphaerellales</taxon>
        <taxon>Mycosphaerellaceae</taxon>
        <taxon>Pseudocercospora</taxon>
    </lineage>
</organism>
<dbReference type="Pfam" id="PF04681">
    <property type="entry name" value="Bys1"/>
    <property type="match status" value="1"/>
</dbReference>
<dbReference type="EMBL" id="LFZN01000040">
    <property type="protein sequence ID" value="KXT02547.1"/>
    <property type="molecule type" value="Genomic_DNA"/>
</dbReference>
<accession>A0A139HJJ2</accession>
<evidence type="ECO:0000313" key="3">
    <source>
        <dbReference type="Proteomes" id="UP000070133"/>
    </source>
</evidence>
<proteinExistence type="predicted"/>
<dbReference type="Proteomes" id="UP000070133">
    <property type="component" value="Unassembled WGS sequence"/>
</dbReference>
<dbReference type="EMBL" id="LFZN01000040">
    <property type="protein sequence ID" value="KXT02549.1"/>
    <property type="molecule type" value="Genomic_DNA"/>
</dbReference>
<sequence>MQLSKTAKLLLLTLAVSARASQVLVNNYCLEQHWITEINGTWNSNGTWALDSGVAYITPIVGKGNSLGITKQNTYWVEDTPKLILGYSTVDGELWWSVSSYDGEPYPPKHFNVTSPSGDSGNACGEAVGYEAKNHNCKDSKVTLTLNLCAETG</sequence>
<protein>
    <recommendedName>
        <fullName evidence="4">Bys1 family protein</fullName>
    </recommendedName>
</protein>
<dbReference type="AlphaFoldDB" id="A0A139HJJ2"/>
<feature type="signal peptide" evidence="1">
    <location>
        <begin position="1"/>
        <end position="20"/>
    </location>
</feature>
<dbReference type="OrthoDB" id="3682664at2759"/>
<comment type="caution">
    <text evidence="2">The sequence shown here is derived from an EMBL/GenBank/DDBJ whole genome shotgun (WGS) entry which is preliminary data.</text>
</comment>
<evidence type="ECO:0000256" key="1">
    <source>
        <dbReference type="SAM" id="SignalP"/>
    </source>
</evidence>
<reference evidence="2 3" key="1">
    <citation type="submission" date="2015-07" db="EMBL/GenBank/DDBJ databases">
        <title>Comparative genomics of the Sigatoka disease complex on banana suggests a link between parallel evolutionary changes in Pseudocercospora fijiensis and Pseudocercospora eumusae and increased virulence on the banana host.</title>
        <authorList>
            <person name="Chang T.-C."/>
            <person name="Salvucci A."/>
            <person name="Crous P.W."/>
            <person name="Stergiopoulos I."/>
        </authorList>
    </citation>
    <scope>NUCLEOTIDE SEQUENCE [LARGE SCALE GENOMIC DNA]</scope>
    <source>
        <strain evidence="2 3">CBS 114824</strain>
    </source>
</reference>
<feature type="chain" id="PRO_5007995340" description="Bys1 family protein" evidence="1">
    <location>
        <begin position="21"/>
        <end position="153"/>
    </location>
</feature>
<evidence type="ECO:0008006" key="4">
    <source>
        <dbReference type="Google" id="ProtNLM"/>
    </source>
</evidence>
<evidence type="ECO:0000313" key="2">
    <source>
        <dbReference type="EMBL" id="KXT02547.1"/>
    </source>
</evidence>
<dbReference type="InterPro" id="IPR006771">
    <property type="entry name" value="CetA-like"/>
</dbReference>
<gene>
    <name evidence="2" type="ORF">AC578_10663</name>
</gene>
<keyword evidence="1" id="KW-0732">Signal</keyword>
<dbReference type="STRING" id="321146.A0A139HJJ2"/>
<name>A0A139HJJ2_9PEZI</name>
<keyword evidence="3" id="KW-1185">Reference proteome</keyword>